<evidence type="ECO:0000313" key="1">
    <source>
        <dbReference type="EMBL" id="SVE56435.1"/>
    </source>
</evidence>
<sequence length="209" mass="22990">MSKNTKAAILDALSAQIQGLELGSTSTSGIREAVPLGATEIDNTLPWAGLPRAAIHEIEGEHGAALGFAVALLVRFVTDQKPALWCFRQFNPYAPGLRLFSFDPNHLIAVHPRRERHVLWIMEEALRAHCLSAVLGEAANIGLTNSRRLQLAAQTGNTPCLLLCNNARIRTTTSFTRWRVSPSNTNENNCVGSTNFLSEPHWKIELVRC</sequence>
<name>A0A383EJK0_9ZZZZ</name>
<gene>
    <name evidence="1" type="ORF">METZ01_LOCUS509289</name>
</gene>
<feature type="non-terminal residue" evidence="1">
    <location>
        <position position="209"/>
    </location>
</feature>
<proteinExistence type="predicted"/>
<dbReference type="SUPFAM" id="SSF52540">
    <property type="entry name" value="P-loop containing nucleoside triphosphate hydrolases"/>
    <property type="match status" value="1"/>
</dbReference>
<accession>A0A383EJK0</accession>
<protein>
    <recommendedName>
        <fullName evidence="2">DNA recombination and repair protein Rad51-like C-terminal domain-containing protein</fullName>
    </recommendedName>
</protein>
<dbReference type="InterPro" id="IPR027417">
    <property type="entry name" value="P-loop_NTPase"/>
</dbReference>
<reference evidence="1" key="1">
    <citation type="submission" date="2018-05" db="EMBL/GenBank/DDBJ databases">
        <authorList>
            <person name="Lanie J.A."/>
            <person name="Ng W.-L."/>
            <person name="Kazmierczak K.M."/>
            <person name="Andrzejewski T.M."/>
            <person name="Davidsen T.M."/>
            <person name="Wayne K.J."/>
            <person name="Tettelin H."/>
            <person name="Glass J.I."/>
            <person name="Rusch D."/>
            <person name="Podicherti R."/>
            <person name="Tsui H.-C.T."/>
            <person name="Winkler M.E."/>
        </authorList>
    </citation>
    <scope>NUCLEOTIDE SEQUENCE</scope>
</reference>
<dbReference type="EMBL" id="UINC01226094">
    <property type="protein sequence ID" value="SVE56435.1"/>
    <property type="molecule type" value="Genomic_DNA"/>
</dbReference>
<dbReference type="Gene3D" id="3.40.50.300">
    <property type="entry name" value="P-loop containing nucleotide triphosphate hydrolases"/>
    <property type="match status" value="1"/>
</dbReference>
<dbReference type="AlphaFoldDB" id="A0A383EJK0"/>
<organism evidence="1">
    <name type="scientific">marine metagenome</name>
    <dbReference type="NCBI Taxonomy" id="408172"/>
    <lineage>
        <taxon>unclassified sequences</taxon>
        <taxon>metagenomes</taxon>
        <taxon>ecological metagenomes</taxon>
    </lineage>
</organism>
<evidence type="ECO:0008006" key="2">
    <source>
        <dbReference type="Google" id="ProtNLM"/>
    </source>
</evidence>